<organism evidence="1 2">
    <name type="scientific">Levilactobacillus lanxiensis</name>
    <dbReference type="NCBI Taxonomy" id="2799568"/>
    <lineage>
        <taxon>Bacteria</taxon>
        <taxon>Bacillati</taxon>
        <taxon>Bacillota</taxon>
        <taxon>Bacilli</taxon>
        <taxon>Lactobacillales</taxon>
        <taxon>Lactobacillaceae</taxon>
        <taxon>Levilactobacillus</taxon>
    </lineage>
</organism>
<keyword evidence="2" id="KW-1185">Reference proteome</keyword>
<dbReference type="EMBL" id="JBHTOD010000006">
    <property type="protein sequence ID" value="MFD1455753.1"/>
    <property type="molecule type" value="Genomic_DNA"/>
</dbReference>
<evidence type="ECO:0000313" key="2">
    <source>
        <dbReference type="Proteomes" id="UP001597189"/>
    </source>
</evidence>
<sequence>MADNVLVALTNLVDYKFDEVGFNQRLRLILVETDHPGKLPSWFDACPVLAIHKLAKQYDAQAGKATGPSRYLALMAKSQPIPQESAGVCQKIVTLQQAIRMGKTADMTDIVVLLMLKAVKQCQLDEQLVLRNQRATDRLLLVHRQTEKTLVAVEVDLKDHILHLRTRTFKPVAAPQKMGFLASDGCLRWAGTAPGQLWDQHHVHDRKNTIDFFTLRALADFTQTKVGLQNALLKDLKQAYGDCFRQLPHFHASEVMAYSPKAKVPAIKQVMTLLQGQNLHLIGDASEPDIRALVTHLANRVRTSPQLVRAGVTVSVGEQAVAGLNLQVVMDEQDPRYQVGRNDQVIQHLTFEKFGNFDAVKQQYQWQGDQQADLMANKQFLMTMVQLLVKRDISAGELRLPTAVKTDTAGHFKYLFFDRLSKRAEPLDLVVTRLTITPNQRVIFEETHIQGEINDSTATELQRTVKKILSVTGENPYLLQGAIQSQSGLFAIYGTDLITVPDADKITAQLRSASEENLVRRQDLLTIAQGLVIDQKHVLQQQQLIAELTQLPKTELSIRELRMTLKLSWKMKAMKAFNAAFHQAQGQWIKLPIRQKVYEAYWTGTCGMGLLELSGSTYYFIGRSSALEAQQKRAIPLKKIVAIGSLQPKADVYEIFHELESLMQVGFVRLNQYTVIPFPFKYLREYTDLRRHRTDQMTAGAANMD</sequence>
<protein>
    <submittedName>
        <fullName evidence="1">Uncharacterized protein</fullName>
    </submittedName>
</protein>
<gene>
    <name evidence="1" type="ORF">ACFQ44_08705</name>
</gene>
<proteinExistence type="predicted"/>
<comment type="caution">
    <text evidence="1">The sequence shown here is derived from an EMBL/GenBank/DDBJ whole genome shotgun (WGS) entry which is preliminary data.</text>
</comment>
<accession>A0ABW4D6H2</accession>
<dbReference type="Proteomes" id="UP001597189">
    <property type="component" value="Unassembled WGS sequence"/>
</dbReference>
<reference evidence="2" key="1">
    <citation type="journal article" date="2019" name="Int. J. Syst. Evol. Microbiol.">
        <title>The Global Catalogue of Microorganisms (GCM) 10K type strain sequencing project: providing services to taxonomists for standard genome sequencing and annotation.</title>
        <authorList>
            <consortium name="The Broad Institute Genomics Platform"/>
            <consortium name="The Broad Institute Genome Sequencing Center for Infectious Disease"/>
            <person name="Wu L."/>
            <person name="Ma J."/>
        </authorList>
    </citation>
    <scope>NUCLEOTIDE SEQUENCE [LARGE SCALE GENOMIC DNA]</scope>
    <source>
        <strain evidence="2">CCM 8979</strain>
    </source>
</reference>
<evidence type="ECO:0000313" key="1">
    <source>
        <dbReference type="EMBL" id="MFD1455753.1"/>
    </source>
</evidence>
<dbReference type="RefSeq" id="WP_203645603.1">
    <property type="nucleotide sequence ID" value="NZ_BOLN01000006.1"/>
</dbReference>
<name>A0ABW4D6H2_9LACO</name>